<name>A0A1Y2N235_PSEAH</name>
<dbReference type="OrthoDB" id="9801520at2"/>
<evidence type="ECO:0000259" key="1">
    <source>
        <dbReference type="Pfam" id="PF04480"/>
    </source>
</evidence>
<evidence type="ECO:0000313" key="4">
    <source>
        <dbReference type="Proteomes" id="UP000194360"/>
    </source>
</evidence>
<dbReference type="InterPro" id="IPR025159">
    <property type="entry name" value="AbiEi_N"/>
</dbReference>
<evidence type="ECO:0000313" key="3">
    <source>
        <dbReference type="EMBL" id="OSY41239.1"/>
    </source>
</evidence>
<proteinExistence type="predicted"/>
<dbReference type="RefSeq" id="WP_085912420.1">
    <property type="nucleotide sequence ID" value="NZ_AP018920.1"/>
</dbReference>
<dbReference type="PANTHER" id="PTHR38590">
    <property type="entry name" value="BLL0828 PROTEIN"/>
    <property type="match status" value="1"/>
</dbReference>
<keyword evidence="4" id="KW-1185">Reference proteome</keyword>
<organism evidence="3 4">
    <name type="scientific">Pseudonocardia autotrophica</name>
    <name type="common">Amycolata autotrophica</name>
    <name type="synonym">Nocardia autotrophica</name>
    <dbReference type="NCBI Taxonomy" id="2074"/>
    <lineage>
        <taxon>Bacteria</taxon>
        <taxon>Bacillati</taxon>
        <taxon>Actinomycetota</taxon>
        <taxon>Actinomycetes</taxon>
        <taxon>Pseudonocardiales</taxon>
        <taxon>Pseudonocardiaceae</taxon>
        <taxon>Pseudonocardia</taxon>
    </lineage>
</organism>
<feature type="domain" description="AbiEi antitoxin N-terminal" evidence="2">
    <location>
        <begin position="5"/>
        <end position="47"/>
    </location>
</feature>
<dbReference type="CDD" id="cd01038">
    <property type="entry name" value="Endonuclease_DUF559"/>
    <property type="match status" value="1"/>
</dbReference>
<reference evidence="3 4" key="1">
    <citation type="submission" date="2016-09" db="EMBL/GenBank/DDBJ databases">
        <title>Pseudonocardia autotrophica DSM535, a candidate organism with high potential of specific P450 cytochromes.</title>
        <authorList>
            <person name="Grumaz C."/>
            <person name="Vainshtein Y."/>
            <person name="Kirstahler P."/>
            <person name="Sohn K."/>
        </authorList>
    </citation>
    <scope>NUCLEOTIDE SEQUENCE [LARGE SCALE GENOMIC DNA]</scope>
    <source>
        <strain evidence="3 4">DSM 535</strain>
    </source>
</reference>
<dbReference type="InterPro" id="IPR047216">
    <property type="entry name" value="Endonuclease_DUF559_bact"/>
</dbReference>
<evidence type="ECO:0000259" key="2">
    <source>
        <dbReference type="Pfam" id="PF13338"/>
    </source>
</evidence>
<dbReference type="Pfam" id="PF04480">
    <property type="entry name" value="DUF559"/>
    <property type="match status" value="1"/>
</dbReference>
<dbReference type="Pfam" id="PF13338">
    <property type="entry name" value="AbiEi_4"/>
    <property type="match status" value="1"/>
</dbReference>
<accession>A0A1Y2N235</accession>
<comment type="caution">
    <text evidence="3">The sequence shown here is derived from an EMBL/GenBank/DDBJ whole genome shotgun (WGS) entry which is preliminary data.</text>
</comment>
<feature type="domain" description="DUF559" evidence="1">
    <location>
        <begin position="190"/>
        <end position="287"/>
    </location>
</feature>
<dbReference type="Gene3D" id="3.40.960.10">
    <property type="entry name" value="VSR Endonuclease"/>
    <property type="match status" value="1"/>
</dbReference>
<dbReference type="EMBL" id="MIGB01000009">
    <property type="protein sequence ID" value="OSY41239.1"/>
    <property type="molecule type" value="Genomic_DNA"/>
</dbReference>
<dbReference type="InterPro" id="IPR007569">
    <property type="entry name" value="DUF559"/>
</dbReference>
<dbReference type="InterPro" id="IPR011335">
    <property type="entry name" value="Restrct_endonuc-II-like"/>
</dbReference>
<sequence length="289" mass="32242">MRFQDVLRRQHGVITRAQARACGMSPALVRRRITRGELIEVYPGVLCSTAHRATSRMLVTAAARWAGPHGVLDGVAAAIVHRMLPRQPDRSRPVGVTVPHRVRRTVPDGIRLRRRDLAPADRVTRDGAGVTSPGLTALETAATLPDGAAFLDRVLQRGLPFAELLAAHDRNIGAAGLPRARSLLVEAADRADSRAERRLIRHLRRAGITGFERGLPFGPWFVDVAFPRKRLAVEVDGWAFHSDPERFRTDRRKQNALVEAGWTVLRFTWHDIRDRPEQTVARIRRALGP</sequence>
<protein>
    <submittedName>
        <fullName evidence="3">Uncharacterized protein</fullName>
    </submittedName>
</protein>
<dbReference type="PANTHER" id="PTHR38590:SF1">
    <property type="entry name" value="BLL0828 PROTEIN"/>
    <property type="match status" value="1"/>
</dbReference>
<dbReference type="Proteomes" id="UP000194360">
    <property type="component" value="Unassembled WGS sequence"/>
</dbReference>
<dbReference type="STRING" id="2074.BG845_02141"/>
<dbReference type="SUPFAM" id="SSF52980">
    <property type="entry name" value="Restriction endonuclease-like"/>
    <property type="match status" value="1"/>
</dbReference>
<gene>
    <name evidence="3" type="ORF">BG845_02141</name>
</gene>
<dbReference type="AlphaFoldDB" id="A0A1Y2N235"/>